<reference evidence="2 3" key="1">
    <citation type="submission" date="2018-06" db="EMBL/GenBank/DDBJ databases">
        <title>Nitrincola tibetense sp. nov., isolated from Lake XuguoCo on Tibetan Plateau.</title>
        <authorList>
            <person name="Xing P."/>
        </authorList>
    </citation>
    <scope>NUCLEOTIDE SEQUENCE [LARGE SCALE GENOMIC DNA]</scope>
    <source>
        <strain evidence="3">xg18</strain>
    </source>
</reference>
<protein>
    <recommendedName>
        <fullName evidence="1">Glycosyltransferase 2-like domain-containing protein</fullName>
    </recommendedName>
</protein>
<dbReference type="Gene3D" id="3.90.550.10">
    <property type="entry name" value="Spore Coat Polysaccharide Biosynthesis Protein SpsA, Chain A"/>
    <property type="match status" value="1"/>
</dbReference>
<sequence>MPVSPNQLPKELLDVLVSEQLFDAQDYLKRYPDVLKSGIEPLEHFVDYGWYLNRRPSAAFDPKVYLDLHPDVKAAGVNPLFHYLKNGINEKRATSRVSPVTCDFYLWRGLDTLYVPVLQELIEASYIPDEVRSAYAVVLCRWWAYQQNWTELSAVLQQALQLNTSVNSHLCILFYAQLCLAEPKYWQAKTLKTWLSKSQFVQSEAFDVNLARSNLLALDESLSLKAQTEQRLTLINQCYSQSGLALIASKAPVLNLSVLAAKVPKPLNTGLPRVSVIVPVFNSAAYLEVAVRSLVGQTWPNLEIILIDDASTDDSLAICHRLQAQHTSPELIIKVEVNVTNLGAYSSRNKGLALSTGDYITVHDADDWSHPQKIERQVMALLENASAKASFSHWVRCNDDLIFSHWRTDHGWTYRNTSSLLIPRSVFEALGYWDRVTVNADTEYLNRIIKAFGAKAVVEVLSGVPLAFGRTEHASLTQNVRTHLITQFNGLRKLYQDAAARWHERASTPRDLYLPQNPVKRPFLAPKDMVLDQTLQAVETYRADDVLQQSGWFDPVWYLYRYPEIRVRPQDPFTHFWKQGINKGYDPGPLFSLSGYQFIQRNTPDKHLPWESETFMDENQRMTLPLYSRTRDLVVNQTTLVLICRTLNPNQERLKGWITVLKRQRCQLVLCVPDGQDEQWLESVLSSVDLLVFLPALIKTDRKQQVSLSALFRIVQANGGRIDHVGLFEAVLPLDLSEILGVCDKLYLLTEQVPTNFVASADVVDHQALLSWSRELSVTFVTSSDTRASWAYFGQVISSEMFLSNLDACES</sequence>
<keyword evidence="3" id="KW-1185">Reference proteome</keyword>
<evidence type="ECO:0000313" key="3">
    <source>
        <dbReference type="Proteomes" id="UP000250744"/>
    </source>
</evidence>
<dbReference type="EMBL" id="QKRX01000002">
    <property type="protein sequence ID" value="RAU19196.1"/>
    <property type="molecule type" value="Genomic_DNA"/>
</dbReference>
<gene>
    <name evidence="2" type="ORF">DN062_02705</name>
</gene>
<name>A0A364NQ36_9GAMM</name>
<dbReference type="InterPro" id="IPR029044">
    <property type="entry name" value="Nucleotide-diphossugar_trans"/>
</dbReference>
<dbReference type="PANTHER" id="PTHR22916">
    <property type="entry name" value="GLYCOSYLTRANSFERASE"/>
    <property type="match status" value="1"/>
</dbReference>
<dbReference type="SUPFAM" id="SSF53448">
    <property type="entry name" value="Nucleotide-diphospho-sugar transferases"/>
    <property type="match status" value="1"/>
</dbReference>
<dbReference type="AlphaFoldDB" id="A0A364NQ36"/>
<dbReference type="GO" id="GO:0016758">
    <property type="term" value="F:hexosyltransferase activity"/>
    <property type="evidence" value="ECO:0007669"/>
    <property type="project" value="UniProtKB-ARBA"/>
</dbReference>
<accession>A0A364NQ36</accession>
<evidence type="ECO:0000259" key="1">
    <source>
        <dbReference type="Pfam" id="PF00535"/>
    </source>
</evidence>
<dbReference type="InterPro" id="IPR001173">
    <property type="entry name" value="Glyco_trans_2-like"/>
</dbReference>
<evidence type="ECO:0000313" key="2">
    <source>
        <dbReference type="EMBL" id="RAU19196.1"/>
    </source>
</evidence>
<dbReference type="CDD" id="cd00761">
    <property type="entry name" value="Glyco_tranf_GTA_type"/>
    <property type="match status" value="1"/>
</dbReference>
<dbReference type="Pfam" id="PF00535">
    <property type="entry name" value="Glycos_transf_2"/>
    <property type="match status" value="1"/>
</dbReference>
<feature type="domain" description="Glycosyltransferase 2-like" evidence="1">
    <location>
        <begin position="275"/>
        <end position="409"/>
    </location>
</feature>
<dbReference type="PANTHER" id="PTHR22916:SF3">
    <property type="entry name" value="UDP-GLCNAC:BETAGAL BETA-1,3-N-ACETYLGLUCOSAMINYLTRANSFERASE-LIKE PROTEIN 1"/>
    <property type="match status" value="1"/>
</dbReference>
<dbReference type="Proteomes" id="UP000250744">
    <property type="component" value="Unassembled WGS sequence"/>
</dbReference>
<proteinExistence type="predicted"/>
<dbReference type="OrthoDB" id="9815351at2"/>
<organism evidence="2 3">
    <name type="scientific">Nitrincola tibetensis</name>
    <dbReference type="NCBI Taxonomy" id="2219697"/>
    <lineage>
        <taxon>Bacteria</taxon>
        <taxon>Pseudomonadati</taxon>
        <taxon>Pseudomonadota</taxon>
        <taxon>Gammaproteobacteria</taxon>
        <taxon>Oceanospirillales</taxon>
        <taxon>Oceanospirillaceae</taxon>
        <taxon>Nitrincola</taxon>
    </lineage>
</organism>
<dbReference type="RefSeq" id="WP_112157321.1">
    <property type="nucleotide sequence ID" value="NZ_QKRX01000002.1"/>
</dbReference>
<comment type="caution">
    <text evidence="2">The sequence shown here is derived from an EMBL/GenBank/DDBJ whole genome shotgun (WGS) entry which is preliminary data.</text>
</comment>